<dbReference type="InterPro" id="IPR010810">
    <property type="entry name" value="Flagellin_hook_IN_motif"/>
</dbReference>
<dbReference type="PANTHER" id="PTHR30288:SF0">
    <property type="entry name" value="FLAGELLAR HOOK-ASSOCIATED PROTEIN 2"/>
    <property type="match status" value="1"/>
</dbReference>
<comment type="subunit">
    <text evidence="2 5">Homopentamer.</text>
</comment>
<evidence type="ECO:0000256" key="2">
    <source>
        <dbReference type="ARBA" id="ARBA00011255"/>
    </source>
</evidence>
<comment type="similarity">
    <text evidence="1 5">Belongs to the FliD family.</text>
</comment>
<dbReference type="GO" id="GO:0009424">
    <property type="term" value="C:bacterial-type flagellum hook"/>
    <property type="evidence" value="ECO:0007669"/>
    <property type="project" value="UniProtKB-UniRule"/>
</dbReference>
<dbReference type="EMBL" id="CCAE010000072">
    <property type="protein sequence ID" value="CDN90260.1"/>
    <property type="molecule type" value="Genomic_DNA"/>
</dbReference>
<evidence type="ECO:0000259" key="7">
    <source>
        <dbReference type="Pfam" id="PF07195"/>
    </source>
</evidence>
<sequence>MATITSPGMASGLPIKEMVAQLVALERAPLTGLQTQVTKAQSKLSIYGTISSLVTTLGDAGAKLAEANAFKAVKATSSLPDVVGVTVKAGTPPTGFSLEVQRLATAQNTSSAVVPAGSGMGAGTLTISLGNWGSGSFVANAEEEPVLITVEEGKDTLKDIAQQINDSDAGVTATVLKDANGERLLLRSKSTGAEMGFQVEATDADAGDGKDLGRLAYMGAGSPSTLTQAGLNAQATINGVAIESASNTVADTIDGLTFELKQLTTTPVNVTVANDKDAMKKTVQGFVDAYNAVMDLLATTTKYDPETKVAGSLQGDSTATGLRNAIRGMMRSSTPGGEFTQLLDIGIEIKSDGKMSINSTKLDAALDKPAELGKLFGATSDDPTQRGFGLKLDAFADGLVESGGTLSNRTESLNASIKRTNKEMDKVVDRAARAETRYLAYYNAMDANVARLNSLNAYITQQITMWNKNTG</sequence>
<proteinExistence type="inferred from homology"/>
<evidence type="ECO:0000256" key="5">
    <source>
        <dbReference type="RuleBase" id="RU362066"/>
    </source>
</evidence>
<dbReference type="GO" id="GO:0009421">
    <property type="term" value="C:bacterial-type flagellum filament cap"/>
    <property type="evidence" value="ECO:0007669"/>
    <property type="project" value="InterPro"/>
</dbReference>
<dbReference type="PANTHER" id="PTHR30288">
    <property type="entry name" value="FLAGELLAR CAP/ASSEMBLY PROTEIN FLID"/>
    <property type="match status" value="1"/>
</dbReference>
<evidence type="ECO:0000313" key="9">
    <source>
        <dbReference type="Proteomes" id="UP000028878"/>
    </source>
</evidence>
<evidence type="ECO:0000256" key="3">
    <source>
        <dbReference type="ARBA" id="ARBA00023054"/>
    </source>
</evidence>
<dbReference type="InterPro" id="IPR003481">
    <property type="entry name" value="FliD_N"/>
</dbReference>
<evidence type="ECO:0000256" key="1">
    <source>
        <dbReference type="ARBA" id="ARBA00009764"/>
    </source>
</evidence>
<feature type="domain" description="Flagellar hook-associated protein 2 N-terminal" evidence="6">
    <location>
        <begin position="11"/>
        <end position="107"/>
    </location>
</feature>
<keyword evidence="8" id="KW-0282">Flagellum</keyword>
<dbReference type="GO" id="GO:0007155">
    <property type="term" value="P:cell adhesion"/>
    <property type="evidence" value="ECO:0007669"/>
    <property type="project" value="InterPro"/>
</dbReference>
<dbReference type="GO" id="GO:0071973">
    <property type="term" value="P:bacterial-type flagellum-dependent cell motility"/>
    <property type="evidence" value="ECO:0007669"/>
    <property type="project" value="TreeGrafter"/>
</dbReference>
<feature type="domain" description="Flagellar hook-associated protein 2 C-terminal" evidence="7">
    <location>
        <begin position="232"/>
        <end position="454"/>
    </location>
</feature>
<gene>
    <name evidence="8" type="ORF">BN948_04702</name>
</gene>
<reference evidence="9" key="1">
    <citation type="submission" date="2014-11" db="EMBL/GenBank/DDBJ databases">
        <title>Draft genome sequence of Hydrogenophaga intermedia S1.</title>
        <authorList>
            <person name="Gan H.M."/>
            <person name="Chew T.H."/>
            <person name="Stolz A."/>
        </authorList>
    </citation>
    <scope>NUCLEOTIDE SEQUENCE [LARGE SCALE GENOMIC DNA]</scope>
    <source>
        <strain evidence="9">S1</strain>
    </source>
</reference>
<comment type="function">
    <text evidence="5">Required for morphogenesis and for the elongation of the flagellar filament by facilitating polymerization of the flagellin monomers at the tip of growing filament. Forms a capping structure, which prevents flagellin subunits (transported through the central channel of the flagellum) from leaking out without polymerization at the distal end.</text>
</comment>
<keyword evidence="3" id="KW-0175">Coiled coil</keyword>
<keyword evidence="8" id="KW-0966">Cell projection</keyword>
<organism evidence="8 9">
    <name type="scientific">Hydrogenophaga intermedia</name>
    <dbReference type="NCBI Taxonomy" id="65786"/>
    <lineage>
        <taxon>Bacteria</taxon>
        <taxon>Pseudomonadati</taxon>
        <taxon>Pseudomonadota</taxon>
        <taxon>Betaproteobacteria</taxon>
        <taxon>Burkholderiales</taxon>
        <taxon>Comamonadaceae</taxon>
        <taxon>Hydrogenophaga</taxon>
    </lineage>
</organism>
<dbReference type="Pfam" id="PF07195">
    <property type="entry name" value="FliD_C"/>
    <property type="match status" value="1"/>
</dbReference>
<dbReference type="AlphaFoldDB" id="A0A1L1PLL7"/>
<keyword evidence="8" id="KW-0969">Cilium</keyword>
<dbReference type="RefSeq" id="WP_009516285.1">
    <property type="nucleotide sequence ID" value="NZ_CCAE010000072.1"/>
</dbReference>
<dbReference type="Pfam" id="PF02465">
    <property type="entry name" value="FliD_N"/>
    <property type="match status" value="1"/>
</dbReference>
<keyword evidence="9" id="KW-1185">Reference proteome</keyword>
<dbReference type="GO" id="GO:0005576">
    <property type="term" value="C:extracellular region"/>
    <property type="evidence" value="ECO:0007669"/>
    <property type="project" value="UniProtKB-SubCell"/>
</dbReference>
<keyword evidence="4 5" id="KW-0975">Bacterial flagellum</keyword>
<evidence type="ECO:0000256" key="4">
    <source>
        <dbReference type="ARBA" id="ARBA00023143"/>
    </source>
</evidence>
<evidence type="ECO:0000313" key="8">
    <source>
        <dbReference type="EMBL" id="CDN90260.1"/>
    </source>
</evidence>
<dbReference type="InterPro" id="IPR010809">
    <property type="entry name" value="FliD_C"/>
</dbReference>
<protein>
    <recommendedName>
        <fullName evidence="5">Flagellar hook-associated protein 2</fullName>
        <shortName evidence="5">HAP2</shortName>
    </recommendedName>
    <alternativeName>
        <fullName evidence="5">Flagellar cap protein</fullName>
    </alternativeName>
</protein>
<dbReference type="Proteomes" id="UP000028878">
    <property type="component" value="Unassembled WGS sequence"/>
</dbReference>
<comment type="subcellular location">
    <subcellularLocation>
        <location evidence="5">Secreted</location>
    </subcellularLocation>
    <subcellularLocation>
        <location evidence="5">Bacterial flagellum</location>
    </subcellularLocation>
</comment>
<dbReference type="InterPro" id="IPR040026">
    <property type="entry name" value="FliD"/>
</dbReference>
<name>A0A1L1PLL7_HYDIT</name>
<keyword evidence="5" id="KW-0964">Secreted</keyword>
<evidence type="ECO:0000259" key="6">
    <source>
        <dbReference type="Pfam" id="PF02465"/>
    </source>
</evidence>
<dbReference type="Pfam" id="PF07196">
    <property type="entry name" value="Flagellin_IN"/>
    <property type="match status" value="1"/>
</dbReference>
<accession>A0A1L1PLL7</accession>